<dbReference type="AlphaFoldDB" id="A0A228I1N1"/>
<accession>A0A228I1N1</accession>
<evidence type="ECO:0000313" key="3">
    <source>
        <dbReference type="EMBL" id="OXI36333.1"/>
    </source>
</evidence>
<gene>
    <name evidence="3" type="ORF">CFB84_34880</name>
</gene>
<dbReference type="InterPro" id="IPR036388">
    <property type="entry name" value="WH-like_DNA-bd_sf"/>
</dbReference>
<dbReference type="SUPFAM" id="SSF46785">
    <property type="entry name" value="Winged helix' DNA-binding domain"/>
    <property type="match status" value="1"/>
</dbReference>
<dbReference type="InterPro" id="IPR043519">
    <property type="entry name" value="NT_sf"/>
</dbReference>
<dbReference type="InterPro" id="IPR005471">
    <property type="entry name" value="Tscrpt_reg_IclR_N"/>
</dbReference>
<dbReference type="CDD" id="cd05403">
    <property type="entry name" value="NT_KNTase_like"/>
    <property type="match status" value="1"/>
</dbReference>
<dbReference type="Gene3D" id="1.10.10.10">
    <property type="entry name" value="Winged helix-like DNA-binding domain superfamily/Winged helix DNA-binding domain"/>
    <property type="match status" value="1"/>
</dbReference>
<evidence type="ECO:0000259" key="2">
    <source>
        <dbReference type="Pfam" id="PF18765"/>
    </source>
</evidence>
<comment type="caution">
    <text evidence="3">The sequence shown here is derived from an EMBL/GenBank/DDBJ whole genome shotgun (WGS) entry which is preliminary data.</text>
</comment>
<dbReference type="SUPFAM" id="SSF81301">
    <property type="entry name" value="Nucleotidyltransferase"/>
    <property type="match status" value="1"/>
</dbReference>
<reference evidence="4" key="1">
    <citation type="submission" date="2017-06" db="EMBL/GenBank/DDBJ databases">
        <authorList>
            <person name="LiPuma J."/>
            <person name="Spilker T."/>
        </authorList>
    </citation>
    <scope>NUCLEOTIDE SEQUENCE [LARGE SCALE GENOMIC DNA]</scope>
    <source>
        <strain evidence="4">AU17325</strain>
    </source>
</reference>
<dbReference type="InterPro" id="IPR036390">
    <property type="entry name" value="WH_DNA-bd_sf"/>
</dbReference>
<name>A0A228I1N1_9BURK</name>
<dbReference type="GO" id="GO:0006355">
    <property type="term" value="P:regulation of DNA-templated transcription"/>
    <property type="evidence" value="ECO:0007669"/>
    <property type="project" value="InterPro"/>
</dbReference>
<dbReference type="EMBL" id="NKFA01000024">
    <property type="protein sequence ID" value="OXI36333.1"/>
    <property type="molecule type" value="Genomic_DNA"/>
</dbReference>
<feature type="domain" description="HTH iclR-type" evidence="1">
    <location>
        <begin position="12"/>
        <end position="57"/>
    </location>
</feature>
<feature type="domain" description="Polymerase beta nucleotidyltransferase" evidence="2">
    <location>
        <begin position="87"/>
        <end position="126"/>
    </location>
</feature>
<dbReference type="Pfam" id="PF18765">
    <property type="entry name" value="Polbeta"/>
    <property type="match status" value="1"/>
</dbReference>
<evidence type="ECO:0000259" key="1">
    <source>
        <dbReference type="Pfam" id="PF09339"/>
    </source>
</evidence>
<dbReference type="Gene3D" id="3.30.460.10">
    <property type="entry name" value="Beta Polymerase, domain 2"/>
    <property type="match status" value="1"/>
</dbReference>
<reference evidence="3 4" key="2">
    <citation type="submission" date="2017-08" db="EMBL/GenBank/DDBJ databases">
        <title>WGS of novel Burkholderia cepaca complex species.</title>
        <authorList>
            <person name="Lipuma J."/>
            <person name="Spilker T."/>
        </authorList>
    </citation>
    <scope>NUCLEOTIDE SEQUENCE [LARGE SCALE GENOMIC DNA]</scope>
    <source>
        <strain evidence="3 4">AU17325</strain>
    </source>
</reference>
<proteinExistence type="predicted"/>
<dbReference type="Proteomes" id="UP000214600">
    <property type="component" value="Unassembled WGS sequence"/>
</dbReference>
<dbReference type="Pfam" id="PF09339">
    <property type="entry name" value="HTH_IclR"/>
    <property type="match status" value="1"/>
</dbReference>
<dbReference type="InterPro" id="IPR041633">
    <property type="entry name" value="Polbeta"/>
</dbReference>
<evidence type="ECO:0000313" key="4">
    <source>
        <dbReference type="Proteomes" id="UP000214600"/>
    </source>
</evidence>
<sequence>MFAELFGGMGRFKVLQHLFEHPEQTFSARELAAATALDPGNVHRLLQKWEQVGLVRRAQKTGFRVTDDPALSFLGALLRQNTELVNDLREVLRDQPGIESAFVFGSYARNEEKASSDIDVLVLGAVSELKTNAALRPLSRKYGRPFHASAFTKEQFHQLILDEDPFALDVQKSPRISIIGHLDGST</sequence>
<dbReference type="GO" id="GO:0003677">
    <property type="term" value="F:DNA binding"/>
    <property type="evidence" value="ECO:0007669"/>
    <property type="project" value="InterPro"/>
</dbReference>
<protein>
    <submittedName>
        <fullName evidence="3">Uncharacterized protein</fullName>
    </submittedName>
</protein>
<organism evidence="3 4">
    <name type="scientific">Burkholderia aenigmatica</name>
    <dbReference type="NCBI Taxonomy" id="2015348"/>
    <lineage>
        <taxon>Bacteria</taxon>
        <taxon>Pseudomonadati</taxon>
        <taxon>Pseudomonadota</taxon>
        <taxon>Betaproteobacteria</taxon>
        <taxon>Burkholderiales</taxon>
        <taxon>Burkholderiaceae</taxon>
        <taxon>Burkholderia</taxon>
        <taxon>Burkholderia cepacia complex</taxon>
    </lineage>
</organism>